<accession>A0A2I0LJ95</accession>
<feature type="region of interest" description="Disordered" evidence="16">
    <location>
        <begin position="405"/>
        <end position="437"/>
    </location>
</feature>
<feature type="compositionally biased region" description="Low complexity" evidence="16">
    <location>
        <begin position="12"/>
        <end position="21"/>
    </location>
</feature>
<dbReference type="GO" id="GO:0003677">
    <property type="term" value="F:DNA binding"/>
    <property type="evidence" value="ECO:0007669"/>
    <property type="project" value="UniProtKB-KW"/>
</dbReference>
<comment type="subcellular location">
    <subcellularLocation>
        <location evidence="1">Nucleus speckle</location>
    </subcellularLocation>
</comment>
<dbReference type="InterPro" id="IPR052317">
    <property type="entry name" value="Viral_replicn-host_int_reg"/>
</dbReference>
<comment type="caution">
    <text evidence="19">The sequence shown here is derived from an EMBL/GenBank/DDBJ whole genome shotgun (WGS) entry which is preliminary data.</text>
</comment>
<dbReference type="Pfam" id="PF00226">
    <property type="entry name" value="DnaJ"/>
    <property type="match status" value="1"/>
</dbReference>
<keyword evidence="20" id="KW-1185">Reference proteome</keyword>
<feature type="domain" description="J" evidence="17">
    <location>
        <begin position="163"/>
        <end position="227"/>
    </location>
</feature>
<dbReference type="PROSITE" id="PS50800">
    <property type="entry name" value="SAP"/>
    <property type="match status" value="1"/>
</dbReference>
<keyword evidence="6" id="KW-0007">Acetylation</keyword>
<dbReference type="InterPro" id="IPR003034">
    <property type="entry name" value="SAP_dom"/>
</dbReference>
<keyword evidence="3" id="KW-0597">Phosphoprotein</keyword>
<evidence type="ECO:0000256" key="3">
    <source>
        <dbReference type="ARBA" id="ARBA00022553"/>
    </source>
</evidence>
<gene>
    <name evidence="19" type="ORF">A306_00014218</name>
</gene>
<evidence type="ECO:0000256" key="7">
    <source>
        <dbReference type="ARBA" id="ARBA00023015"/>
    </source>
</evidence>
<dbReference type="EMBL" id="AKCR02000306">
    <property type="protein sequence ID" value="PKK17511.1"/>
    <property type="molecule type" value="Genomic_DNA"/>
</dbReference>
<dbReference type="GO" id="GO:0016607">
    <property type="term" value="C:nuclear speck"/>
    <property type="evidence" value="ECO:0007669"/>
    <property type="project" value="UniProtKB-SubCell"/>
</dbReference>
<evidence type="ECO:0000256" key="16">
    <source>
        <dbReference type="SAM" id="MobiDB-lite"/>
    </source>
</evidence>
<evidence type="ECO:0000256" key="5">
    <source>
        <dbReference type="ARBA" id="ARBA00022884"/>
    </source>
</evidence>
<evidence type="ECO:0000256" key="6">
    <source>
        <dbReference type="ARBA" id="ARBA00022990"/>
    </source>
</evidence>
<dbReference type="SUPFAM" id="SSF46565">
    <property type="entry name" value="Chaperone J-domain"/>
    <property type="match status" value="1"/>
</dbReference>
<dbReference type="Proteomes" id="UP000053872">
    <property type="component" value="Unassembled WGS sequence"/>
</dbReference>
<comment type="similarity">
    <text evidence="11">Belongs to the SAP domain-containing ribonucleoprotein family.</text>
</comment>
<dbReference type="PANTHER" id="PTHR44665:SF1">
    <property type="entry name" value="DNAJ HOMOLOG SUBFAMILY C MEMBER 14"/>
    <property type="match status" value="1"/>
</dbReference>
<dbReference type="Pfam" id="PF14901">
    <property type="entry name" value="Jiv90"/>
    <property type="match status" value="1"/>
</dbReference>
<dbReference type="SMART" id="SM00513">
    <property type="entry name" value="SAP"/>
    <property type="match status" value="1"/>
</dbReference>
<dbReference type="GO" id="GO:0003723">
    <property type="term" value="F:RNA binding"/>
    <property type="evidence" value="ECO:0007669"/>
    <property type="project" value="UniProtKB-KW"/>
</dbReference>
<dbReference type="CDD" id="cd06257">
    <property type="entry name" value="DnaJ"/>
    <property type="match status" value="1"/>
</dbReference>
<dbReference type="SMART" id="SM00271">
    <property type="entry name" value="DnaJ"/>
    <property type="match status" value="1"/>
</dbReference>
<evidence type="ECO:0000256" key="10">
    <source>
        <dbReference type="ARBA" id="ARBA00023242"/>
    </source>
</evidence>
<comment type="function">
    <text evidence="12">Binds both single-stranded and double-stranded DNA with higher affinity for the single-stranded form. Specifically binds to scaffold/matrix attachment region DNA. Also binds single-stranded RNA. Enhances RNA unwinding activity of DDX39A. May participate in important transcriptional or translational control of cell growth, metabolism and carcinogenesis. Component of the TREX complex which is thought to couple mRNA transcription, processing and nuclear export, and specifically associates with spliced mRNA and not with unspliced pre-mRNA. The TREX complex is recruited to spliced mRNAs by a transcription-independent mechanism, binds to mRNA upstream of the exon-junction complex (EJC) and is recruited in a splicing- and cap-dependent manner to a region near the 5' end of the mRNA where it functions in mRNA export to the cytoplasm via the TAP/NXF1 pathway. Associates with DDX39B, which facilitates RNA binding of DDX39B and likely plays a role in mRNA export.</text>
</comment>
<evidence type="ECO:0000256" key="13">
    <source>
        <dbReference type="ARBA" id="ARBA00062912"/>
    </source>
</evidence>
<keyword evidence="2" id="KW-0813">Transport</keyword>
<evidence type="ECO:0000256" key="2">
    <source>
        <dbReference type="ARBA" id="ARBA00022448"/>
    </source>
</evidence>
<evidence type="ECO:0000256" key="8">
    <source>
        <dbReference type="ARBA" id="ARBA00023125"/>
    </source>
</evidence>
<name>A0A2I0LJ95_COLLI</name>
<dbReference type="PROSITE" id="PS50076">
    <property type="entry name" value="DNAJ_2"/>
    <property type="match status" value="1"/>
</dbReference>
<organism evidence="19 20">
    <name type="scientific">Columba livia</name>
    <name type="common">Rock dove</name>
    <dbReference type="NCBI Taxonomy" id="8932"/>
    <lineage>
        <taxon>Eukaryota</taxon>
        <taxon>Metazoa</taxon>
        <taxon>Chordata</taxon>
        <taxon>Craniata</taxon>
        <taxon>Vertebrata</taxon>
        <taxon>Euteleostomi</taxon>
        <taxon>Archelosauria</taxon>
        <taxon>Archosauria</taxon>
        <taxon>Dinosauria</taxon>
        <taxon>Saurischia</taxon>
        <taxon>Theropoda</taxon>
        <taxon>Coelurosauria</taxon>
        <taxon>Aves</taxon>
        <taxon>Neognathae</taxon>
        <taxon>Neoaves</taxon>
        <taxon>Columbimorphae</taxon>
        <taxon>Columbiformes</taxon>
        <taxon>Columbidae</taxon>
        <taxon>Columba</taxon>
    </lineage>
</organism>
<keyword evidence="8" id="KW-0238">DNA-binding</keyword>
<dbReference type="AlphaFoldDB" id="A0A2I0LJ95"/>
<keyword evidence="10" id="KW-0539">Nucleus</keyword>
<evidence type="ECO:0000259" key="17">
    <source>
        <dbReference type="PROSITE" id="PS50076"/>
    </source>
</evidence>
<feature type="compositionally biased region" description="Low complexity" evidence="16">
    <location>
        <begin position="35"/>
        <end position="68"/>
    </location>
</feature>
<feature type="compositionally biased region" description="Acidic residues" evidence="16">
    <location>
        <begin position="405"/>
        <end position="421"/>
    </location>
</feature>
<dbReference type="InterPro" id="IPR032843">
    <property type="entry name" value="Jiv"/>
</dbReference>
<keyword evidence="5" id="KW-0694">RNA-binding</keyword>
<keyword evidence="4" id="KW-0810">Translation regulation</keyword>
<evidence type="ECO:0000256" key="4">
    <source>
        <dbReference type="ARBA" id="ARBA00022845"/>
    </source>
</evidence>
<dbReference type="Gene3D" id="1.10.287.110">
    <property type="entry name" value="DnaJ domain"/>
    <property type="match status" value="1"/>
</dbReference>
<dbReference type="GO" id="GO:0006417">
    <property type="term" value="P:regulation of translation"/>
    <property type="evidence" value="ECO:0007669"/>
    <property type="project" value="UniProtKB-KW"/>
</dbReference>
<evidence type="ECO:0000256" key="12">
    <source>
        <dbReference type="ARBA" id="ARBA00054093"/>
    </source>
</evidence>
<evidence type="ECO:0000256" key="15">
    <source>
        <dbReference type="ARBA" id="ARBA00078700"/>
    </source>
</evidence>
<sequence length="509" mass="55873">MVTALGQRSARRAQSSASPSSIPAVTQGLGGGGSTVTSAAVATSSPSSSPVAKSPTARSSTVSSPHSSPMAAVTVALASRLSCSSRSCRHRRKMTVEPKSSPDRNMVALKQRGTWHRLRDWLQGGGTQQGEDAAPSCAGGAPGAREETQRLLAAANIPEEQLNPFQVLGVEATASDAELRRAYRRLAVLVHPDKNEHPRAEAAFKVLRAAWDIVSSPERRREYELKRLAEQELSRSVGVFLSRLQDNLRDAMNTMMCSKCRGKHKRFELERDPLSARYCAECGGLHPAEEGDFWAESSLLGLKITYLAMMEGKIYDITEWAGCQRVGSHLTRFSSPIGRYACRSASPRSRRSGRPIASGRCGVGGPWPILAELKQECLARGLEAKGNKQDLIQRLQAYLEEHAEEEANEEDVLGEEIEEEEQKPLEPPAKAEEPPVKSPDLITEKKVVKITSEISQMELLRGFNPRRCEPSRFFVLSPSLNFRNLPRKSCSADLVSVFLPQVWFGHSFS</sequence>
<dbReference type="Gene3D" id="1.10.720.30">
    <property type="entry name" value="SAP domain"/>
    <property type="match status" value="1"/>
</dbReference>
<dbReference type="STRING" id="8932.A0A2I0LJ95"/>
<feature type="region of interest" description="Disordered" evidence="16">
    <location>
        <begin position="1"/>
        <end position="68"/>
    </location>
</feature>
<feature type="region of interest" description="Disordered" evidence="16">
    <location>
        <begin position="123"/>
        <end position="145"/>
    </location>
</feature>
<evidence type="ECO:0000313" key="20">
    <source>
        <dbReference type="Proteomes" id="UP000053872"/>
    </source>
</evidence>
<feature type="domain" description="SAP" evidence="18">
    <location>
        <begin position="365"/>
        <end position="399"/>
    </location>
</feature>
<protein>
    <recommendedName>
        <fullName evidence="14">SAP domain-containing ribonucleoprotein</fullName>
    </recommendedName>
    <alternativeName>
        <fullName evidence="15">Nuclear protein Hcc-1</fullName>
    </alternativeName>
</protein>
<reference evidence="19 20" key="1">
    <citation type="journal article" date="2013" name="Science">
        <title>Genomic diversity and evolution of the head crest in the rock pigeon.</title>
        <authorList>
            <person name="Shapiro M.D."/>
            <person name="Kronenberg Z."/>
            <person name="Li C."/>
            <person name="Domyan E.T."/>
            <person name="Pan H."/>
            <person name="Campbell M."/>
            <person name="Tan H."/>
            <person name="Huff C.D."/>
            <person name="Hu H."/>
            <person name="Vickrey A.I."/>
            <person name="Nielsen S.C."/>
            <person name="Stringham S.A."/>
            <person name="Hu H."/>
            <person name="Willerslev E."/>
            <person name="Gilbert M.T."/>
            <person name="Yandell M."/>
            <person name="Zhang G."/>
            <person name="Wang J."/>
        </authorList>
    </citation>
    <scope>NUCLEOTIDE SEQUENCE [LARGE SCALE GENOMIC DNA]</scope>
    <source>
        <tissue evidence="19">Blood</tissue>
    </source>
</reference>
<dbReference type="PANTHER" id="PTHR44665">
    <property type="entry name" value="DNAJ HOMOLOG SUBFAMILY C MEMBER 14"/>
    <property type="match status" value="1"/>
</dbReference>
<dbReference type="GO" id="GO:0050780">
    <property type="term" value="F:dopamine receptor binding"/>
    <property type="evidence" value="ECO:0007669"/>
    <property type="project" value="TreeGrafter"/>
</dbReference>
<dbReference type="InterPro" id="IPR036869">
    <property type="entry name" value="J_dom_sf"/>
</dbReference>
<evidence type="ECO:0000256" key="1">
    <source>
        <dbReference type="ARBA" id="ARBA00004324"/>
    </source>
</evidence>
<evidence type="ECO:0000256" key="14">
    <source>
        <dbReference type="ARBA" id="ARBA00070653"/>
    </source>
</evidence>
<dbReference type="InParanoid" id="A0A2I0LJ95"/>
<dbReference type="Pfam" id="PF02037">
    <property type="entry name" value="SAP"/>
    <property type="match status" value="1"/>
</dbReference>
<evidence type="ECO:0000256" key="9">
    <source>
        <dbReference type="ARBA" id="ARBA00023163"/>
    </source>
</evidence>
<dbReference type="PRINTS" id="PR00625">
    <property type="entry name" value="JDOMAIN"/>
</dbReference>
<keyword evidence="7" id="KW-0805">Transcription regulation</keyword>
<proteinExistence type="inferred from homology"/>
<evidence type="ECO:0000313" key="19">
    <source>
        <dbReference type="EMBL" id="PKK17511.1"/>
    </source>
</evidence>
<evidence type="ECO:0000256" key="11">
    <source>
        <dbReference type="ARBA" id="ARBA00046328"/>
    </source>
</evidence>
<comment type="subunit">
    <text evidence="13">Interacts with DDX39A. Interacts with FUS. Interacts (via the C-terminal domain) with DDX39B; the interaction is direct and facilitates RNA binding of DDX39B. Component of the transcription/export (TREX) complex at least composed of ALYREF/THOC4, DDX39B, SARNP/CIP29, CHTOP and the THO subcomplex; TREX seems to have dynamic structure involving ATP-dependent remodeling; in the complex interacts directly with DDX39B in a ATP-dependent manner which bridges it to ALYREF/THOC4.</text>
</comment>
<keyword evidence="9" id="KW-0804">Transcription</keyword>
<dbReference type="FunFam" id="1.10.720.30:FF:000013">
    <property type="entry name" value="SAP domain-containing ribonucleoprotein"/>
    <property type="match status" value="1"/>
</dbReference>
<evidence type="ECO:0000259" key="18">
    <source>
        <dbReference type="PROSITE" id="PS50800"/>
    </source>
</evidence>
<dbReference type="SUPFAM" id="SSF68906">
    <property type="entry name" value="SAP domain"/>
    <property type="match status" value="1"/>
</dbReference>
<dbReference type="InterPro" id="IPR036361">
    <property type="entry name" value="SAP_dom_sf"/>
</dbReference>
<dbReference type="InterPro" id="IPR001623">
    <property type="entry name" value="DnaJ_domain"/>
</dbReference>